<dbReference type="OrthoDB" id="3246730at2759"/>
<evidence type="ECO:0000313" key="2">
    <source>
        <dbReference type="EMBL" id="KAF7345912.1"/>
    </source>
</evidence>
<evidence type="ECO:0008006" key="4">
    <source>
        <dbReference type="Google" id="ProtNLM"/>
    </source>
</evidence>
<dbReference type="PANTHER" id="PTHR33096">
    <property type="entry name" value="CXC2 DOMAIN-CONTAINING PROTEIN"/>
    <property type="match status" value="1"/>
</dbReference>
<dbReference type="PANTHER" id="PTHR33096:SF1">
    <property type="entry name" value="CXC1-LIKE CYSTEINE CLUSTER ASSOCIATED WITH KDZ TRANSPOSASES DOMAIN-CONTAINING PROTEIN"/>
    <property type="match status" value="1"/>
</dbReference>
<comment type="caution">
    <text evidence="2">The sequence shown here is derived from an EMBL/GenBank/DDBJ whole genome shotgun (WGS) entry which is preliminary data.</text>
</comment>
<evidence type="ECO:0000313" key="3">
    <source>
        <dbReference type="Proteomes" id="UP000620124"/>
    </source>
</evidence>
<protein>
    <recommendedName>
        <fullName evidence="4">CxC1-like cysteine cluster associated with KDZ transposases domain-containing protein</fullName>
    </recommendedName>
</protein>
<dbReference type="EMBL" id="JACAZI010000013">
    <property type="protein sequence ID" value="KAF7345912.1"/>
    <property type="molecule type" value="Genomic_DNA"/>
</dbReference>
<reference evidence="2" key="1">
    <citation type="submission" date="2020-05" db="EMBL/GenBank/DDBJ databases">
        <title>Mycena genomes resolve the evolution of fungal bioluminescence.</title>
        <authorList>
            <person name="Tsai I.J."/>
        </authorList>
    </citation>
    <scope>NUCLEOTIDE SEQUENCE</scope>
    <source>
        <strain evidence="2">CCC161011</strain>
    </source>
</reference>
<sequence>MHRARRPAATSASRRVNGQSTQRLSSGRIVKTSTQLNKREIRALKNLEFERETHRLAGLTNAQRHAEEAHLDLPDDDYFNGPLADVLEGNALADISHAGEDLTPEQARVSNRELWQALRDSHSRLFGRRTDHRTRRDRTQSLVDGFKPQMEATATAYLDFSLRTKGGNLAVLDGHPDEMAINHYPLIVVDLFSAYQAEIPMFDRDEFVASGLVNLGLFPCSPYDPTVAITTRALEVFRVTRLRCPRLGIQPYVRALCDLHGVPFRTYLSTQFSIAFDVYLGTLAIVAKRVKAALGRDTSNWRLKNACPACLYKLEGEDELLLPVLTTQDGNNSLSRHGQMERTEYEGSEEDASAARSRAREDDRQVPGDYYLSRSEVDKWATEGLEELMKGHSSDPEWNEEEDGCSERWSNMREEITSRALGMYDETGIFLSLCRHGFVLVVLDMIQSGELAKYGFAVVNHLLKVIGQVAAGYDIGCKFGKMINAHPVLGPLAREKGFKSLVGAFHGHAHNRRCQLCHLATYVEGVGLEDLEECESFFSKSNALAPCTRYATAFHRQQAIVSYLQHTDIFDTYQSLSLLLVTKYKRALEVRRTWTALKETMRKLGVQDVSVFEEWLKLEKAYLDELSTEPLEETLKMEYYQKLVNLDEAEARLSALRGVVTQEDPSQQNYQENLSATRRLETQRRHAMELRDKILLAVQDLEMRMDVRDRWTPGCTEWSEAAVLVANRRYQRALDKLQGLATKCASILLKRFKARSRAIKTAIEQYNAAAAALEVPREPLSWEEVVDYTFLSDFDLLRTSRRDILTEGWAQPAGREAMDNYFKILRANEEIKRLNIEIPRFVTYMRDEEAFLRRQEERVRLEHGDALAYQVTLYREQQGRFNDGHRYRLLALSKLPGFTGSIMPGVPVDKQRLAEGVPQSQLPHVPEGFDGTTLGDEDEEDSDGEAETLNATFVVLRITEDTAE</sequence>
<proteinExistence type="predicted"/>
<feature type="region of interest" description="Disordered" evidence="1">
    <location>
        <begin position="917"/>
        <end position="949"/>
    </location>
</feature>
<keyword evidence="3" id="KW-1185">Reference proteome</keyword>
<gene>
    <name evidence="2" type="ORF">MVEN_01613300</name>
</gene>
<dbReference type="InterPro" id="IPR040521">
    <property type="entry name" value="KDZ"/>
</dbReference>
<accession>A0A8H7CRT8</accession>
<name>A0A8H7CRT8_9AGAR</name>
<feature type="region of interest" description="Disordered" evidence="1">
    <location>
        <begin position="1"/>
        <end position="29"/>
    </location>
</feature>
<dbReference type="Pfam" id="PF18758">
    <property type="entry name" value="KDZ"/>
    <property type="match status" value="1"/>
</dbReference>
<dbReference type="AlphaFoldDB" id="A0A8H7CRT8"/>
<dbReference type="Proteomes" id="UP000620124">
    <property type="component" value="Unassembled WGS sequence"/>
</dbReference>
<feature type="region of interest" description="Disordered" evidence="1">
    <location>
        <begin position="331"/>
        <end position="365"/>
    </location>
</feature>
<evidence type="ECO:0000256" key="1">
    <source>
        <dbReference type="SAM" id="MobiDB-lite"/>
    </source>
</evidence>
<feature type="compositionally biased region" description="Polar residues" evidence="1">
    <location>
        <begin position="16"/>
        <end position="29"/>
    </location>
</feature>
<feature type="compositionally biased region" description="Acidic residues" evidence="1">
    <location>
        <begin position="935"/>
        <end position="946"/>
    </location>
</feature>
<organism evidence="2 3">
    <name type="scientific">Mycena venus</name>
    <dbReference type="NCBI Taxonomy" id="2733690"/>
    <lineage>
        <taxon>Eukaryota</taxon>
        <taxon>Fungi</taxon>
        <taxon>Dikarya</taxon>
        <taxon>Basidiomycota</taxon>
        <taxon>Agaricomycotina</taxon>
        <taxon>Agaricomycetes</taxon>
        <taxon>Agaricomycetidae</taxon>
        <taxon>Agaricales</taxon>
        <taxon>Marasmiineae</taxon>
        <taxon>Mycenaceae</taxon>
        <taxon>Mycena</taxon>
    </lineage>
</organism>